<dbReference type="GO" id="GO:0016746">
    <property type="term" value="F:acyltransferase activity"/>
    <property type="evidence" value="ECO:0007669"/>
    <property type="project" value="UniProtKB-KW"/>
</dbReference>
<keyword evidence="2" id="KW-0808">Transferase</keyword>
<dbReference type="InterPro" id="IPR000182">
    <property type="entry name" value="GNAT_dom"/>
</dbReference>
<organism evidence="2 3">
    <name type="scientific">Tumebacillus lipolyticus</name>
    <dbReference type="NCBI Taxonomy" id="1280370"/>
    <lineage>
        <taxon>Bacteria</taxon>
        <taxon>Bacillati</taxon>
        <taxon>Bacillota</taxon>
        <taxon>Bacilli</taxon>
        <taxon>Bacillales</taxon>
        <taxon>Alicyclobacillaceae</taxon>
        <taxon>Tumebacillus</taxon>
    </lineage>
</organism>
<dbReference type="EMBL" id="JBHUIO010000002">
    <property type="protein sequence ID" value="MFD2168647.1"/>
    <property type="molecule type" value="Genomic_DNA"/>
</dbReference>
<evidence type="ECO:0000313" key="3">
    <source>
        <dbReference type="Proteomes" id="UP001597343"/>
    </source>
</evidence>
<dbReference type="InterPro" id="IPR016181">
    <property type="entry name" value="Acyl_CoA_acyltransferase"/>
</dbReference>
<evidence type="ECO:0000259" key="1">
    <source>
        <dbReference type="PROSITE" id="PS51186"/>
    </source>
</evidence>
<proteinExistence type="predicted"/>
<name>A0ABW4ZRS9_9BACL</name>
<dbReference type="CDD" id="cd04301">
    <property type="entry name" value="NAT_SF"/>
    <property type="match status" value="1"/>
</dbReference>
<dbReference type="RefSeq" id="WP_386043546.1">
    <property type="nucleotide sequence ID" value="NZ_JBHUIO010000002.1"/>
</dbReference>
<comment type="caution">
    <text evidence="2">The sequence shown here is derived from an EMBL/GenBank/DDBJ whole genome shotgun (WGS) entry which is preliminary data.</text>
</comment>
<feature type="domain" description="N-acetyltransferase" evidence="1">
    <location>
        <begin position="4"/>
        <end position="143"/>
    </location>
</feature>
<keyword evidence="3" id="KW-1185">Reference proteome</keyword>
<reference evidence="3" key="1">
    <citation type="journal article" date="2019" name="Int. J. Syst. Evol. Microbiol.">
        <title>The Global Catalogue of Microorganisms (GCM) 10K type strain sequencing project: providing services to taxonomists for standard genome sequencing and annotation.</title>
        <authorList>
            <consortium name="The Broad Institute Genomics Platform"/>
            <consortium name="The Broad Institute Genome Sequencing Center for Infectious Disease"/>
            <person name="Wu L."/>
            <person name="Ma J."/>
        </authorList>
    </citation>
    <scope>NUCLEOTIDE SEQUENCE [LARGE SCALE GENOMIC DNA]</scope>
    <source>
        <strain evidence="3">CGMCC 1.13574</strain>
    </source>
</reference>
<dbReference type="PROSITE" id="PS51186">
    <property type="entry name" value="GNAT"/>
    <property type="match status" value="1"/>
</dbReference>
<dbReference type="Gene3D" id="3.40.630.30">
    <property type="match status" value="1"/>
</dbReference>
<dbReference type="EC" id="2.3.-.-" evidence="2"/>
<accession>A0ABW4ZRS9</accession>
<dbReference type="SUPFAM" id="SSF55729">
    <property type="entry name" value="Acyl-CoA N-acyltransferases (Nat)"/>
    <property type="match status" value="1"/>
</dbReference>
<dbReference type="Proteomes" id="UP001597343">
    <property type="component" value="Unassembled WGS sequence"/>
</dbReference>
<protein>
    <submittedName>
        <fullName evidence="2">GNAT family N-acetyltransferase</fullName>
        <ecNumber evidence="2">2.3.-.-</ecNumber>
    </submittedName>
</protein>
<sequence>MSDTLIRALEPSDRAWLRDFLIEHWGSPQMVYSKGIHHCDRLPGFAAFQNGHPIGLITYALSDETCEIVSLDSLQEGKGIGSALIEAVEGEAEKRNIGRIWLITTNDNLNALRFYQKRGYQLVHIHRHAVAKARKIKPQIPLIGFDGIPIQDEIELEKTC</sequence>
<evidence type="ECO:0000313" key="2">
    <source>
        <dbReference type="EMBL" id="MFD2168647.1"/>
    </source>
</evidence>
<gene>
    <name evidence="2" type="ORF">ACFSOY_01260</name>
</gene>
<keyword evidence="2" id="KW-0012">Acyltransferase</keyword>
<dbReference type="Pfam" id="PF00583">
    <property type="entry name" value="Acetyltransf_1"/>
    <property type="match status" value="1"/>
</dbReference>